<dbReference type="Pfam" id="PF09335">
    <property type="entry name" value="VTT_dom"/>
    <property type="match status" value="1"/>
</dbReference>
<feature type="transmembrane region" description="Helical" evidence="11">
    <location>
        <begin position="135"/>
        <end position="158"/>
    </location>
</feature>
<evidence type="ECO:0000256" key="7">
    <source>
        <dbReference type="ARBA" id="ARBA00022989"/>
    </source>
</evidence>
<evidence type="ECO:0000313" key="13">
    <source>
        <dbReference type="EMBL" id="KII84940.1"/>
    </source>
</evidence>
<dbReference type="PANTHER" id="PTHR47549">
    <property type="entry name" value="GOLGI APPARATUS MEMBRANE PROTEIN TVP38-RELATED"/>
    <property type="match status" value="1"/>
</dbReference>
<sequence length="427" mass="46655">MASYPYPPAAVPSTSTLAFHQPKPSTSSFDPRLRDLARTPSPTPSEVDQLSRKGFVNWEAMRHRDFWLRKDRIGQYVVWAVILTLAILLSVFNDQIVRALQPATNWMHNTKGGWLIPIAILFVISFPPLFGHEIVAILCGIAWGLGPGFAIVFAGSFLGEIANFYTFKYWCHTRGLKYEAKNLQYGCLAKVIRDGGFKVALIARLSSIPSHFTTAIFSTCGMSIWTFCLASVLSSPMQVINVYIGVVLKEKEEGSESNLDKTLSNVILGVTIAITTFAYIYIQRRMIAVKGDVIYARRKARQGKVARASFSSASTASSADLLNHDAQPWDEERAIGGGIHAPVPQHAPGIVVSNTENQSSDRGDANLSGMTTPRHYTDFSISDSRRDGPTDTAGWDSLPIQGGSRPIVGAGPAVTPSPPPSYRIPGR</sequence>
<organism evidence="13 14">
    <name type="scientific">Plicaturopsis crispa FD-325 SS-3</name>
    <dbReference type="NCBI Taxonomy" id="944288"/>
    <lineage>
        <taxon>Eukaryota</taxon>
        <taxon>Fungi</taxon>
        <taxon>Dikarya</taxon>
        <taxon>Basidiomycota</taxon>
        <taxon>Agaricomycotina</taxon>
        <taxon>Agaricomycetes</taxon>
        <taxon>Agaricomycetidae</taxon>
        <taxon>Amylocorticiales</taxon>
        <taxon>Amylocorticiaceae</taxon>
        <taxon>Plicatura</taxon>
        <taxon>Plicaturopsis crispa</taxon>
    </lineage>
</organism>
<keyword evidence="14" id="KW-1185">Reference proteome</keyword>
<evidence type="ECO:0000256" key="6">
    <source>
        <dbReference type="ARBA" id="ARBA00022692"/>
    </source>
</evidence>
<feature type="domain" description="VTT" evidence="12">
    <location>
        <begin position="132"/>
        <end position="245"/>
    </location>
</feature>
<protein>
    <recommendedName>
        <fullName evidence="4">Golgi apparatus membrane protein TVP38</fullName>
    </recommendedName>
    <alternativeName>
        <fullName evidence="5">Golgi apparatus membrane protein tvp38</fullName>
    </alternativeName>
</protein>
<evidence type="ECO:0000259" key="12">
    <source>
        <dbReference type="Pfam" id="PF09335"/>
    </source>
</evidence>
<evidence type="ECO:0000256" key="11">
    <source>
        <dbReference type="SAM" id="Phobius"/>
    </source>
</evidence>
<dbReference type="EMBL" id="KN832569">
    <property type="protein sequence ID" value="KII84940.1"/>
    <property type="molecule type" value="Genomic_DNA"/>
</dbReference>
<dbReference type="OrthoDB" id="166803at2759"/>
<dbReference type="Proteomes" id="UP000053263">
    <property type="component" value="Unassembled WGS sequence"/>
</dbReference>
<dbReference type="InterPro" id="IPR051076">
    <property type="entry name" value="Golgi_membrane_TVP38/TMEM64"/>
</dbReference>
<feature type="region of interest" description="Disordered" evidence="10">
    <location>
        <begin position="1"/>
        <end position="48"/>
    </location>
</feature>
<evidence type="ECO:0000256" key="10">
    <source>
        <dbReference type="SAM" id="MobiDB-lite"/>
    </source>
</evidence>
<proteinExistence type="inferred from homology"/>
<comment type="function">
    <text evidence="1">Golgi membrane protein involved in vesicular trafficking and spindle migration.</text>
</comment>
<keyword evidence="7 11" id="KW-1133">Transmembrane helix</keyword>
<feature type="compositionally biased region" description="Pro residues" evidence="10">
    <location>
        <begin position="1"/>
        <end position="10"/>
    </location>
</feature>
<feature type="transmembrane region" description="Helical" evidence="11">
    <location>
        <begin position="73"/>
        <end position="92"/>
    </location>
</feature>
<evidence type="ECO:0000256" key="2">
    <source>
        <dbReference type="ARBA" id="ARBA00004653"/>
    </source>
</evidence>
<feature type="transmembrane region" description="Helical" evidence="11">
    <location>
        <begin position="112"/>
        <end position="129"/>
    </location>
</feature>
<feature type="region of interest" description="Disordered" evidence="10">
    <location>
        <begin position="336"/>
        <end position="427"/>
    </location>
</feature>
<dbReference type="InterPro" id="IPR032816">
    <property type="entry name" value="VTT_dom"/>
</dbReference>
<evidence type="ECO:0000256" key="4">
    <source>
        <dbReference type="ARBA" id="ARBA00013533"/>
    </source>
</evidence>
<comment type="similarity">
    <text evidence="3">Belongs to the TVP38/TMEM64 family.</text>
</comment>
<evidence type="ECO:0000256" key="5">
    <source>
        <dbReference type="ARBA" id="ARBA00020673"/>
    </source>
</evidence>
<evidence type="ECO:0000313" key="14">
    <source>
        <dbReference type="Proteomes" id="UP000053263"/>
    </source>
</evidence>
<name>A0A0C9SYB5_PLICR</name>
<accession>A0A0C9SYB5</accession>
<dbReference type="PANTHER" id="PTHR47549:SF2">
    <property type="entry name" value="GOLGI APPARATUS MEMBRANE PROTEIN TVP38"/>
    <property type="match status" value="1"/>
</dbReference>
<dbReference type="HOGENOM" id="CLU_021545_1_0_1"/>
<keyword evidence="9 11" id="KW-0472">Membrane</keyword>
<dbReference type="AlphaFoldDB" id="A0A0C9SYB5"/>
<feature type="transmembrane region" description="Helical" evidence="11">
    <location>
        <begin position="263"/>
        <end position="282"/>
    </location>
</feature>
<feature type="compositionally biased region" description="Pro residues" evidence="10">
    <location>
        <begin position="415"/>
        <end position="427"/>
    </location>
</feature>
<reference evidence="13 14" key="1">
    <citation type="submission" date="2014-06" db="EMBL/GenBank/DDBJ databases">
        <title>Evolutionary Origins and Diversification of the Mycorrhizal Mutualists.</title>
        <authorList>
            <consortium name="DOE Joint Genome Institute"/>
            <consortium name="Mycorrhizal Genomics Consortium"/>
            <person name="Kohler A."/>
            <person name="Kuo A."/>
            <person name="Nagy L.G."/>
            <person name="Floudas D."/>
            <person name="Copeland A."/>
            <person name="Barry K.W."/>
            <person name="Cichocki N."/>
            <person name="Veneault-Fourrey C."/>
            <person name="LaButti K."/>
            <person name="Lindquist E.A."/>
            <person name="Lipzen A."/>
            <person name="Lundell T."/>
            <person name="Morin E."/>
            <person name="Murat C."/>
            <person name="Riley R."/>
            <person name="Ohm R."/>
            <person name="Sun H."/>
            <person name="Tunlid A."/>
            <person name="Henrissat B."/>
            <person name="Grigoriev I.V."/>
            <person name="Hibbett D.S."/>
            <person name="Martin F."/>
        </authorList>
    </citation>
    <scope>NUCLEOTIDE SEQUENCE [LARGE SCALE GENOMIC DNA]</scope>
    <source>
        <strain evidence="13 14">FD-325 SS-3</strain>
    </source>
</reference>
<evidence type="ECO:0000256" key="9">
    <source>
        <dbReference type="ARBA" id="ARBA00023136"/>
    </source>
</evidence>
<evidence type="ECO:0000256" key="8">
    <source>
        <dbReference type="ARBA" id="ARBA00023034"/>
    </source>
</evidence>
<evidence type="ECO:0000256" key="3">
    <source>
        <dbReference type="ARBA" id="ARBA00008640"/>
    </source>
</evidence>
<gene>
    <name evidence="13" type="ORF">PLICRDRAFT_57440</name>
</gene>
<keyword evidence="8" id="KW-0333">Golgi apparatus</keyword>
<comment type="subcellular location">
    <subcellularLocation>
        <location evidence="2">Golgi apparatus membrane</location>
        <topology evidence="2">Multi-pass membrane protein</topology>
    </subcellularLocation>
</comment>
<keyword evidence="6 11" id="KW-0812">Transmembrane</keyword>
<evidence type="ECO:0000256" key="1">
    <source>
        <dbReference type="ARBA" id="ARBA00002978"/>
    </source>
</evidence>
<dbReference type="GO" id="GO:0000139">
    <property type="term" value="C:Golgi membrane"/>
    <property type="evidence" value="ECO:0007669"/>
    <property type="project" value="UniProtKB-SubCell"/>
</dbReference>